<reference evidence="3" key="1">
    <citation type="submission" date="2022-08" db="EMBL/GenBank/DDBJ databases">
        <authorList>
            <consortium name="DOE Joint Genome Institute"/>
            <person name="Min B."/>
            <person name="Riley R."/>
            <person name="Sierra-Patev S."/>
            <person name="Naranjo-Ortiz M."/>
            <person name="Looney B."/>
            <person name="Konkel Z."/>
            <person name="Slot J.C."/>
            <person name="Sakamoto Y."/>
            <person name="Steenwyk J.L."/>
            <person name="Rokas A."/>
            <person name="Carro J."/>
            <person name="Camarero S."/>
            <person name="Ferreira P."/>
            <person name="Molpeceres G."/>
            <person name="Ruiz-Duenas F.J."/>
            <person name="Serrano A."/>
            <person name="Henrissat B."/>
            <person name="Drula E."/>
            <person name="Hughes K.W."/>
            <person name="Mata J.L."/>
            <person name="Ishikawa N.K."/>
            <person name="Vargas-Isla R."/>
            <person name="Ushijima S."/>
            <person name="Smith C.A."/>
            <person name="Ahrendt S."/>
            <person name="Andreopoulos W."/>
            <person name="He G."/>
            <person name="Labutti K."/>
            <person name="Lipzen A."/>
            <person name="Ng V."/>
            <person name="Sandor L."/>
            <person name="Barry K."/>
            <person name="Martinez A.T."/>
            <person name="Xiao Y."/>
            <person name="Gibbons J.G."/>
            <person name="Terashima K."/>
            <person name="Hibbett D.S."/>
            <person name="Grigoriev I.V."/>
        </authorList>
    </citation>
    <scope>NUCLEOTIDE SEQUENCE</scope>
    <source>
        <strain evidence="3">TFB9207</strain>
    </source>
</reference>
<dbReference type="PANTHER" id="PTHR38248:SF2">
    <property type="entry name" value="FUNK1 11"/>
    <property type="match status" value="1"/>
</dbReference>
<comment type="caution">
    <text evidence="3">The sequence shown here is derived from an EMBL/GenBank/DDBJ whole genome shotgun (WGS) entry which is preliminary data.</text>
</comment>
<name>A0AA38PBQ0_9AGAR</name>
<dbReference type="EMBL" id="MU806101">
    <property type="protein sequence ID" value="KAJ3839964.1"/>
    <property type="molecule type" value="Genomic_DNA"/>
</dbReference>
<sequence length="568" mass="65664">MEVGVREWLKRNVCGPRVSFDVLQTFSAFSAGLVERLSVGNNCLLSEIHPDSSQFPTLPNTPEYTRDNVSSPFLSLGFAPAFMWLLLSTTLAYPIVVESSYLDLLKLTDNLTFATMVKRVRSMSFEELGFNRGMHAGLLTNPSSLVQPTVKKTKTQAPLSSRLFELEEDSFFTFPYDYDSRSPGTCQTRTVKLMCVLFRSNGVFGRGTTVVRMECACARNLCCRKGCNWAKKKLVMKLVFLGTSRVSKHVFMEKCKELATGDHAWVLNHLPEIYCSFDIAFTDESPQQRLSNALGNTYQMRIVRGMIQEELDPLSSLKTARECAQVFYDVVQCHHWVWTYPKILHRDISQGNIMVRVKDGVTYGVLNDWDLASWVGRLEQGPTSQFRTGTKPYMAHEQHRSKWKGPHRYRHDLESVFYVMTLFTFLYSTPSEKVLDALDEDYQFEKWHQEDDKFLAKTKFNLIGEPDWDPPVTQFFTGFKWWLIQLQELFSKGFQKQLEVHRAQKVSKDLRQRVWSRSQPQIQQTQSFDEETLDGFITCEYIALVVHKFEGEELDTRGAEWQELLRRG</sequence>
<dbReference type="Gene3D" id="1.10.510.10">
    <property type="entry name" value="Transferase(Phosphotransferase) domain 1"/>
    <property type="match status" value="1"/>
</dbReference>
<dbReference type="PANTHER" id="PTHR38248">
    <property type="entry name" value="FUNK1 6"/>
    <property type="match status" value="1"/>
</dbReference>
<evidence type="ECO:0000259" key="2">
    <source>
        <dbReference type="Pfam" id="PF17667"/>
    </source>
</evidence>
<feature type="transmembrane region" description="Helical" evidence="1">
    <location>
        <begin position="73"/>
        <end position="96"/>
    </location>
</feature>
<dbReference type="InterPro" id="IPR011009">
    <property type="entry name" value="Kinase-like_dom_sf"/>
</dbReference>
<evidence type="ECO:0000256" key="1">
    <source>
        <dbReference type="SAM" id="Phobius"/>
    </source>
</evidence>
<proteinExistence type="predicted"/>
<dbReference type="SUPFAM" id="SSF56112">
    <property type="entry name" value="Protein kinase-like (PK-like)"/>
    <property type="match status" value="1"/>
</dbReference>
<accession>A0AA38PBQ0</accession>
<evidence type="ECO:0000313" key="4">
    <source>
        <dbReference type="Proteomes" id="UP001163846"/>
    </source>
</evidence>
<dbReference type="InterPro" id="IPR040976">
    <property type="entry name" value="Pkinase_fungal"/>
</dbReference>
<protein>
    <recommendedName>
        <fullName evidence="2">Fungal-type protein kinase domain-containing protein</fullName>
    </recommendedName>
</protein>
<dbReference type="Proteomes" id="UP001163846">
    <property type="component" value="Unassembled WGS sequence"/>
</dbReference>
<organism evidence="3 4">
    <name type="scientific">Lentinula raphanica</name>
    <dbReference type="NCBI Taxonomy" id="153919"/>
    <lineage>
        <taxon>Eukaryota</taxon>
        <taxon>Fungi</taxon>
        <taxon>Dikarya</taxon>
        <taxon>Basidiomycota</taxon>
        <taxon>Agaricomycotina</taxon>
        <taxon>Agaricomycetes</taxon>
        <taxon>Agaricomycetidae</taxon>
        <taxon>Agaricales</taxon>
        <taxon>Marasmiineae</taxon>
        <taxon>Omphalotaceae</taxon>
        <taxon>Lentinula</taxon>
    </lineage>
</organism>
<evidence type="ECO:0000313" key="3">
    <source>
        <dbReference type="EMBL" id="KAJ3839964.1"/>
    </source>
</evidence>
<gene>
    <name evidence="3" type="ORF">F5878DRAFT_659837</name>
</gene>
<keyword evidence="4" id="KW-1185">Reference proteome</keyword>
<feature type="domain" description="Fungal-type protein kinase" evidence="2">
    <location>
        <begin position="289"/>
        <end position="421"/>
    </location>
</feature>
<keyword evidence="1" id="KW-1133">Transmembrane helix</keyword>
<keyword evidence="1" id="KW-0472">Membrane</keyword>
<dbReference type="Pfam" id="PF17667">
    <property type="entry name" value="Pkinase_fungal"/>
    <property type="match status" value="1"/>
</dbReference>
<keyword evidence="1" id="KW-0812">Transmembrane</keyword>
<dbReference type="AlphaFoldDB" id="A0AA38PBQ0"/>